<evidence type="ECO:0000259" key="2">
    <source>
        <dbReference type="Pfam" id="PF20251"/>
    </source>
</evidence>
<feature type="domain" description="Bacterial Ig-like" evidence="2">
    <location>
        <begin position="37"/>
        <end position="127"/>
    </location>
</feature>
<keyword evidence="4" id="KW-1185">Reference proteome</keyword>
<name>A0A9W6C4D3_9FIRM</name>
<comment type="caution">
    <text evidence="3">The sequence shown here is derived from an EMBL/GenBank/DDBJ whole genome shotgun (WGS) entry which is preliminary data.</text>
</comment>
<dbReference type="Pfam" id="PF20251">
    <property type="entry name" value="Big_14"/>
    <property type="match status" value="1"/>
</dbReference>
<feature type="chain" id="PRO_5040874739" description="Bacterial Ig-like domain-containing protein" evidence="1">
    <location>
        <begin position="19"/>
        <end position="145"/>
    </location>
</feature>
<evidence type="ECO:0000313" key="3">
    <source>
        <dbReference type="EMBL" id="GLG03528.1"/>
    </source>
</evidence>
<organism evidence="3 4">
    <name type="scientific">Sellimonas catena</name>
    <dbReference type="NCBI Taxonomy" id="2994035"/>
    <lineage>
        <taxon>Bacteria</taxon>
        <taxon>Bacillati</taxon>
        <taxon>Bacillota</taxon>
        <taxon>Clostridia</taxon>
        <taxon>Lachnospirales</taxon>
        <taxon>Lachnospiraceae</taxon>
        <taxon>Sellimonas</taxon>
    </lineage>
</organism>
<keyword evidence="1" id="KW-0732">Signal</keyword>
<dbReference type="EMBL" id="BSBO01000005">
    <property type="protein sequence ID" value="GLG03528.1"/>
    <property type="molecule type" value="Genomic_DNA"/>
</dbReference>
<dbReference type="Proteomes" id="UP001145145">
    <property type="component" value="Unassembled WGS sequence"/>
</dbReference>
<accession>A0A9W6C4D3</accession>
<gene>
    <name evidence="3" type="ORF">Selli1_07020</name>
</gene>
<sequence>MKIFILLAVILLGCNGCASNKAHIDNGETNPAVLLELCSDENVIPSSSSQIEVNMINNSEQDIATGEAYEIETFLNDKWTEVPVSIVYEDIAYTIAAGEEKRFICTLDDVSESGSYRIKKPYSIDTENASSSTEYVYAEFQIGPN</sequence>
<evidence type="ECO:0000313" key="4">
    <source>
        <dbReference type="Proteomes" id="UP001145145"/>
    </source>
</evidence>
<dbReference type="AlphaFoldDB" id="A0A9W6C4D3"/>
<protein>
    <recommendedName>
        <fullName evidence="2">Bacterial Ig-like domain-containing protein</fullName>
    </recommendedName>
</protein>
<evidence type="ECO:0000256" key="1">
    <source>
        <dbReference type="SAM" id="SignalP"/>
    </source>
</evidence>
<proteinExistence type="predicted"/>
<feature type="signal peptide" evidence="1">
    <location>
        <begin position="1"/>
        <end position="18"/>
    </location>
</feature>
<reference evidence="3 4" key="1">
    <citation type="journal article" date="2023" name="Int. J. Syst. Evol. Microbiol.">
        <title>Sellimonas catena sp. nov., isolated from human faeces.</title>
        <authorList>
            <person name="Hisatomi A."/>
            <person name="Ohkuma M."/>
            <person name="Sakamoto M."/>
        </authorList>
    </citation>
    <scope>NUCLEOTIDE SEQUENCE [LARGE SCALE GENOMIC DNA]</scope>
    <source>
        <strain evidence="3 4">12EGH17</strain>
    </source>
</reference>
<dbReference type="InterPro" id="IPR046878">
    <property type="entry name" value="Big_14"/>
</dbReference>
<dbReference type="RefSeq" id="WP_281872318.1">
    <property type="nucleotide sequence ID" value="NZ_BSBO01000005.1"/>
</dbReference>